<keyword evidence="2" id="KW-1185">Reference proteome</keyword>
<proteinExistence type="predicted"/>
<name>A0ACB8I2V4_CITSI</name>
<dbReference type="EMBL" id="CM039178">
    <property type="protein sequence ID" value="KAH9680781.1"/>
    <property type="molecule type" value="Genomic_DNA"/>
</dbReference>
<organism evidence="1 2">
    <name type="scientific">Citrus sinensis</name>
    <name type="common">Sweet orange</name>
    <name type="synonym">Citrus aurantium var. sinensis</name>
    <dbReference type="NCBI Taxonomy" id="2711"/>
    <lineage>
        <taxon>Eukaryota</taxon>
        <taxon>Viridiplantae</taxon>
        <taxon>Streptophyta</taxon>
        <taxon>Embryophyta</taxon>
        <taxon>Tracheophyta</taxon>
        <taxon>Spermatophyta</taxon>
        <taxon>Magnoliopsida</taxon>
        <taxon>eudicotyledons</taxon>
        <taxon>Gunneridae</taxon>
        <taxon>Pentapetalae</taxon>
        <taxon>rosids</taxon>
        <taxon>malvids</taxon>
        <taxon>Sapindales</taxon>
        <taxon>Rutaceae</taxon>
        <taxon>Aurantioideae</taxon>
        <taxon>Citrus</taxon>
    </lineage>
</organism>
<sequence>MMSSTSRDDHHDDDDDLNGVYSQFRAFALADLRGAAVAFLKEVRKRFRKQHDGIFVRFCQLLSDFTKSKIDRDSLGVEVKELFKGHDDLIHKYNVFVRNEADDEEDGAGGDSDHDDDDNHEPVNTVVPAIDLVKKVKARFQNEEQVYKKFWELLAGIRGERFLLQELKTEVAKLFGDEHGDLYEEFERYVAKCREQKHVIKSIQDLDLSKCKQVSPSYWRLPEYYWMPLASNRSEIGDQVLNDNLVCASTGTERSSFKQRRRTKQEEVLFKCEDDRFELDLLLGWMHSAAENVEKLMIKIDDQNQDDEKSSKIEIEGHLGISDLRCIERLYAEHGLDVIDNLHKNPETALPVILKSLKQKVEELVERRSDCNKIWAHVCAKNHDKLQEMQHLANLWVYYHNYGQVPWPVASVSHCHRIGRGRVWKTFAKDSEPGMKAPSDSGLRMKHLRRVLIEYQNPGKGFVLDTGVISQRLFICDEASTGGSHCTSESSTKDSCCRMEVIS</sequence>
<dbReference type="Proteomes" id="UP000829398">
    <property type="component" value="Chromosome 9"/>
</dbReference>
<evidence type="ECO:0000313" key="2">
    <source>
        <dbReference type="Proteomes" id="UP000829398"/>
    </source>
</evidence>
<protein>
    <submittedName>
        <fullName evidence="1">Paired amphipathic helix protein Sin3-like 5</fullName>
    </submittedName>
</protein>
<evidence type="ECO:0000313" key="1">
    <source>
        <dbReference type="EMBL" id="KAH9680781.1"/>
    </source>
</evidence>
<accession>A0ACB8I2V4</accession>
<comment type="caution">
    <text evidence="1">The sequence shown here is derived from an EMBL/GenBank/DDBJ whole genome shotgun (WGS) entry which is preliminary data.</text>
</comment>
<reference evidence="2" key="1">
    <citation type="journal article" date="2023" name="Hortic. Res.">
        <title>A chromosome-level phased genome enabling allele-level studies in sweet orange: a case study on citrus Huanglongbing tolerance.</title>
        <authorList>
            <person name="Wu B."/>
            <person name="Yu Q."/>
            <person name="Deng Z."/>
            <person name="Duan Y."/>
            <person name="Luo F."/>
            <person name="Gmitter F. Jr."/>
        </authorList>
    </citation>
    <scope>NUCLEOTIDE SEQUENCE [LARGE SCALE GENOMIC DNA]</scope>
    <source>
        <strain evidence="2">cv. Valencia</strain>
    </source>
</reference>
<gene>
    <name evidence="1" type="ORF">KPL71_026681</name>
</gene>